<dbReference type="EMBL" id="CP098747">
    <property type="protein sequence ID" value="USG61070.1"/>
    <property type="molecule type" value="Genomic_DNA"/>
</dbReference>
<dbReference type="InterPro" id="IPR003848">
    <property type="entry name" value="DUF218"/>
</dbReference>
<dbReference type="RefSeq" id="WP_251934057.1">
    <property type="nucleotide sequence ID" value="NZ_CP098747.1"/>
</dbReference>
<dbReference type="Pfam" id="PF02698">
    <property type="entry name" value="DUF218"/>
    <property type="match status" value="1"/>
</dbReference>
<sequence>MSLIFKSLIKVIFICGCFWLGGFLTFIHDIQITAPSLPQKVDGIVVLTGTPNRLKAGFDLLKEEPGARLLVSGVNAKVTRETLRQATGQSSSLMDCCVDLGRIARNTEGNAEETALWAKNHNIKEVLVVTSAYHMPRSLVELRRKMPDTALFAYPVKSATLDLQAWWTNLRTFVIVGGEFNKYVFSLIRSRLEIADKEEVRS</sequence>
<dbReference type="PANTHER" id="PTHR30336:SF4">
    <property type="entry name" value="ENVELOPE BIOGENESIS FACTOR ELYC"/>
    <property type="match status" value="1"/>
</dbReference>
<keyword evidence="4" id="KW-1185">Reference proteome</keyword>
<evidence type="ECO:0000259" key="2">
    <source>
        <dbReference type="Pfam" id="PF02698"/>
    </source>
</evidence>
<feature type="domain" description="DUF218" evidence="2">
    <location>
        <begin position="42"/>
        <end position="160"/>
    </location>
</feature>
<keyword evidence="1" id="KW-0472">Membrane</keyword>
<dbReference type="InterPro" id="IPR051599">
    <property type="entry name" value="Cell_Envelope_Assoc"/>
</dbReference>
<evidence type="ECO:0000313" key="3">
    <source>
        <dbReference type="EMBL" id="USG61070.1"/>
    </source>
</evidence>
<name>A0ABY4W1I4_9PROT</name>
<feature type="transmembrane region" description="Helical" evidence="1">
    <location>
        <begin position="7"/>
        <end position="27"/>
    </location>
</feature>
<proteinExistence type="predicted"/>
<evidence type="ECO:0000256" key="1">
    <source>
        <dbReference type="SAM" id="Phobius"/>
    </source>
</evidence>
<evidence type="ECO:0000313" key="4">
    <source>
        <dbReference type="Proteomes" id="UP001056291"/>
    </source>
</evidence>
<dbReference type="Gene3D" id="3.40.50.620">
    <property type="entry name" value="HUPs"/>
    <property type="match status" value="1"/>
</dbReference>
<dbReference type="PANTHER" id="PTHR30336">
    <property type="entry name" value="INNER MEMBRANE PROTEIN, PROBABLE PERMEASE"/>
    <property type="match status" value="1"/>
</dbReference>
<dbReference type="InterPro" id="IPR014729">
    <property type="entry name" value="Rossmann-like_a/b/a_fold"/>
</dbReference>
<keyword evidence="1" id="KW-0812">Transmembrane</keyword>
<protein>
    <submittedName>
        <fullName evidence="3">YdcF family protein</fullName>
    </submittedName>
</protein>
<keyword evidence="1" id="KW-1133">Transmembrane helix</keyword>
<gene>
    <name evidence="3" type="ORF">NBZ79_18095</name>
</gene>
<organism evidence="3 4">
    <name type="scientific">Sneathiella marina</name>
    <dbReference type="NCBI Taxonomy" id="2950108"/>
    <lineage>
        <taxon>Bacteria</taxon>
        <taxon>Pseudomonadati</taxon>
        <taxon>Pseudomonadota</taxon>
        <taxon>Alphaproteobacteria</taxon>
        <taxon>Sneathiellales</taxon>
        <taxon>Sneathiellaceae</taxon>
        <taxon>Sneathiella</taxon>
    </lineage>
</organism>
<accession>A0ABY4W1I4</accession>
<dbReference type="Proteomes" id="UP001056291">
    <property type="component" value="Chromosome"/>
</dbReference>
<dbReference type="CDD" id="cd06259">
    <property type="entry name" value="YdcF-like"/>
    <property type="match status" value="1"/>
</dbReference>
<reference evidence="3" key="1">
    <citation type="submission" date="2022-06" db="EMBL/GenBank/DDBJ databases">
        <title>Sneathiella actinostolidae sp. nov., isolated from a sea anemonein the Western Pacific Ocean.</title>
        <authorList>
            <person name="Wei M.J."/>
        </authorList>
    </citation>
    <scope>NUCLEOTIDE SEQUENCE</scope>
    <source>
        <strain evidence="3">PHK-P5</strain>
    </source>
</reference>